<dbReference type="AlphaFoldDB" id="A0A9Q1MVC3"/>
<sequence length="96" mass="10606">MNMIEEYSTIAKVARLKAAIEDLADLEGQGLGFALTLNREPQPSEATVVSSSSDSSLPMEKPLHAWLLQLLPCVLVLYGHFSESLQTPFHSDLNRH</sequence>
<dbReference type="EMBL" id="JAJAGQ010000003">
    <property type="protein sequence ID" value="KAJ8566979.1"/>
    <property type="molecule type" value="Genomic_DNA"/>
</dbReference>
<dbReference type="Proteomes" id="UP001152561">
    <property type="component" value="Unassembled WGS sequence"/>
</dbReference>
<reference evidence="2" key="1">
    <citation type="journal article" date="2023" name="Proc. Natl. Acad. Sci. U.S.A.">
        <title>Genomic and structural basis for evolution of tropane alkaloid biosynthesis.</title>
        <authorList>
            <person name="Wanga Y.-J."/>
            <person name="Taina T."/>
            <person name="Yua J.-Y."/>
            <person name="Lia J."/>
            <person name="Xua B."/>
            <person name="Chenc J."/>
            <person name="D'Auriad J.C."/>
            <person name="Huanga J.-P."/>
            <person name="Huanga S.-X."/>
        </authorList>
    </citation>
    <scope>NUCLEOTIDE SEQUENCE [LARGE SCALE GENOMIC DNA]</scope>
    <source>
        <strain evidence="2">cv. KIB-2019</strain>
    </source>
</reference>
<evidence type="ECO:0000313" key="2">
    <source>
        <dbReference type="Proteomes" id="UP001152561"/>
    </source>
</evidence>
<dbReference type="OrthoDB" id="1821226at2759"/>
<proteinExistence type="predicted"/>
<evidence type="ECO:0000313" key="1">
    <source>
        <dbReference type="EMBL" id="KAJ8566979.1"/>
    </source>
</evidence>
<gene>
    <name evidence="1" type="ORF">K7X08_019187</name>
</gene>
<keyword evidence="2" id="KW-1185">Reference proteome</keyword>
<accession>A0A9Q1MVC3</accession>
<name>A0A9Q1MVC3_9SOLA</name>
<comment type="caution">
    <text evidence="1">The sequence shown here is derived from an EMBL/GenBank/DDBJ whole genome shotgun (WGS) entry which is preliminary data.</text>
</comment>
<organism evidence="1 2">
    <name type="scientific">Anisodus acutangulus</name>
    <dbReference type="NCBI Taxonomy" id="402998"/>
    <lineage>
        <taxon>Eukaryota</taxon>
        <taxon>Viridiplantae</taxon>
        <taxon>Streptophyta</taxon>
        <taxon>Embryophyta</taxon>
        <taxon>Tracheophyta</taxon>
        <taxon>Spermatophyta</taxon>
        <taxon>Magnoliopsida</taxon>
        <taxon>eudicotyledons</taxon>
        <taxon>Gunneridae</taxon>
        <taxon>Pentapetalae</taxon>
        <taxon>asterids</taxon>
        <taxon>lamiids</taxon>
        <taxon>Solanales</taxon>
        <taxon>Solanaceae</taxon>
        <taxon>Solanoideae</taxon>
        <taxon>Hyoscyameae</taxon>
        <taxon>Anisodus</taxon>
    </lineage>
</organism>
<protein>
    <submittedName>
        <fullName evidence="1">Uncharacterized protein</fullName>
    </submittedName>
</protein>